<evidence type="ECO:0000313" key="3">
    <source>
        <dbReference type="Proteomes" id="UP000245634"/>
    </source>
</evidence>
<gene>
    <name evidence="2" type="ORF">C7459_11382</name>
</gene>
<dbReference type="EMBL" id="QGGL01000013">
    <property type="protein sequence ID" value="PWK09648.1"/>
    <property type="molecule type" value="Genomic_DNA"/>
</dbReference>
<accession>A0A316D888</accession>
<comment type="caution">
    <text evidence="2">The sequence shown here is derived from an EMBL/GenBank/DDBJ whole genome shotgun (WGS) entry which is preliminary data.</text>
</comment>
<feature type="signal peptide" evidence="1">
    <location>
        <begin position="1"/>
        <end position="26"/>
    </location>
</feature>
<protein>
    <submittedName>
        <fullName evidence="2">Uncharacterized protein</fullName>
    </submittedName>
</protein>
<proteinExistence type="predicted"/>
<evidence type="ECO:0000256" key="1">
    <source>
        <dbReference type="SAM" id="SignalP"/>
    </source>
</evidence>
<dbReference type="AlphaFoldDB" id="A0A316D888"/>
<dbReference type="Proteomes" id="UP000245634">
    <property type="component" value="Unassembled WGS sequence"/>
</dbReference>
<feature type="chain" id="PRO_5016248617" evidence="1">
    <location>
        <begin position="27"/>
        <end position="85"/>
    </location>
</feature>
<reference evidence="2 3" key="1">
    <citation type="submission" date="2018-05" db="EMBL/GenBank/DDBJ databases">
        <title>Genomic Encyclopedia of Type Strains, Phase IV (KMG-IV): sequencing the most valuable type-strain genomes for metagenomic binning, comparative biology and taxonomic classification.</title>
        <authorList>
            <person name="Goeker M."/>
        </authorList>
    </citation>
    <scope>NUCLEOTIDE SEQUENCE [LARGE SCALE GENOMIC DNA]</scope>
    <source>
        <strain evidence="2 3">DSM 18773</strain>
    </source>
</reference>
<sequence>MRSNTPKWLLASLVLTTSLAPITASANTPAPYGDLNQADAWASLSIQEAQRLGLMTGDADLTSEMILRVTSMQGVTHEYQLVVTP</sequence>
<name>A0A316D888_9BACL</name>
<keyword evidence="3" id="KW-1185">Reference proteome</keyword>
<keyword evidence="1" id="KW-0732">Signal</keyword>
<dbReference type="RefSeq" id="WP_109690154.1">
    <property type="nucleotide sequence ID" value="NZ_QGGL01000013.1"/>
</dbReference>
<evidence type="ECO:0000313" key="2">
    <source>
        <dbReference type="EMBL" id="PWK09648.1"/>
    </source>
</evidence>
<organism evidence="2 3">
    <name type="scientific">Tumebacillus permanentifrigoris</name>
    <dbReference type="NCBI Taxonomy" id="378543"/>
    <lineage>
        <taxon>Bacteria</taxon>
        <taxon>Bacillati</taxon>
        <taxon>Bacillota</taxon>
        <taxon>Bacilli</taxon>
        <taxon>Bacillales</taxon>
        <taxon>Alicyclobacillaceae</taxon>
        <taxon>Tumebacillus</taxon>
    </lineage>
</organism>